<dbReference type="PANTHER" id="PTHR24320:SF283">
    <property type="entry name" value="RETINOL DEHYDROGENASE 11"/>
    <property type="match status" value="1"/>
</dbReference>
<evidence type="ECO:0000256" key="1">
    <source>
        <dbReference type="ARBA" id="ARBA00006484"/>
    </source>
</evidence>
<dbReference type="Proteomes" id="UP001479436">
    <property type="component" value="Unassembled WGS sequence"/>
</dbReference>
<dbReference type="EMBL" id="JASJQH010001429">
    <property type="protein sequence ID" value="KAK9761356.1"/>
    <property type="molecule type" value="Genomic_DNA"/>
</dbReference>
<protein>
    <submittedName>
        <fullName evidence="3">Uncharacterized protein</fullName>
    </submittedName>
</protein>
<dbReference type="InterPro" id="IPR036291">
    <property type="entry name" value="NAD(P)-bd_dom_sf"/>
</dbReference>
<sequence length="147" mass="16049">MAFQHSTTGEEVADRFSNQIDGKVILLTGATWGGLGAETVRILSKHNPRLVIMAGRKQEALDETISKIRQETPNVQLRALLLDLGSLDSIKEAAAQVNKYSENIDVLINNAGVMASPYFTTKDGFEGQFGTNHLHTWLPDAMEGPTP</sequence>
<comment type="caution">
    <text evidence="3">The sequence shown here is derived from an EMBL/GenBank/DDBJ whole genome shotgun (WGS) entry which is preliminary data.</text>
</comment>
<keyword evidence="4" id="KW-1185">Reference proteome</keyword>
<proteinExistence type="inferred from homology"/>
<evidence type="ECO:0000313" key="3">
    <source>
        <dbReference type="EMBL" id="KAK9761356.1"/>
    </source>
</evidence>
<evidence type="ECO:0000256" key="2">
    <source>
        <dbReference type="ARBA" id="ARBA00023002"/>
    </source>
</evidence>
<dbReference type="Gene3D" id="3.40.50.720">
    <property type="entry name" value="NAD(P)-binding Rossmann-like Domain"/>
    <property type="match status" value="1"/>
</dbReference>
<comment type="similarity">
    <text evidence="1">Belongs to the short-chain dehydrogenases/reductases (SDR) family.</text>
</comment>
<evidence type="ECO:0000313" key="4">
    <source>
        <dbReference type="Proteomes" id="UP001479436"/>
    </source>
</evidence>
<dbReference type="PANTHER" id="PTHR24320">
    <property type="entry name" value="RETINOL DEHYDROGENASE"/>
    <property type="match status" value="1"/>
</dbReference>
<organism evidence="3 4">
    <name type="scientific">Basidiobolus ranarum</name>
    <dbReference type="NCBI Taxonomy" id="34480"/>
    <lineage>
        <taxon>Eukaryota</taxon>
        <taxon>Fungi</taxon>
        <taxon>Fungi incertae sedis</taxon>
        <taxon>Zoopagomycota</taxon>
        <taxon>Entomophthoromycotina</taxon>
        <taxon>Basidiobolomycetes</taxon>
        <taxon>Basidiobolales</taxon>
        <taxon>Basidiobolaceae</taxon>
        <taxon>Basidiobolus</taxon>
    </lineage>
</organism>
<feature type="non-terminal residue" evidence="3">
    <location>
        <position position="147"/>
    </location>
</feature>
<dbReference type="SUPFAM" id="SSF51735">
    <property type="entry name" value="NAD(P)-binding Rossmann-fold domains"/>
    <property type="match status" value="1"/>
</dbReference>
<name>A0ABR2WIT0_9FUNG</name>
<accession>A0ABR2WIT0</accession>
<dbReference type="Pfam" id="PF00106">
    <property type="entry name" value="adh_short"/>
    <property type="match status" value="1"/>
</dbReference>
<keyword evidence="2" id="KW-0560">Oxidoreductase</keyword>
<reference evidence="3 4" key="1">
    <citation type="submission" date="2023-04" db="EMBL/GenBank/DDBJ databases">
        <title>Genome of Basidiobolus ranarum AG-B5.</title>
        <authorList>
            <person name="Stajich J.E."/>
            <person name="Carter-House D."/>
            <person name="Gryganskyi A."/>
        </authorList>
    </citation>
    <scope>NUCLEOTIDE SEQUENCE [LARGE SCALE GENOMIC DNA]</scope>
    <source>
        <strain evidence="3 4">AG-B5</strain>
    </source>
</reference>
<dbReference type="InterPro" id="IPR002347">
    <property type="entry name" value="SDR_fam"/>
</dbReference>
<gene>
    <name evidence="3" type="ORF">K7432_013810</name>
</gene>